<dbReference type="Proteomes" id="UP000193719">
    <property type="component" value="Unassembled WGS sequence"/>
</dbReference>
<evidence type="ECO:0000313" key="2">
    <source>
        <dbReference type="EMBL" id="ORX57144.1"/>
    </source>
</evidence>
<feature type="region of interest" description="Disordered" evidence="1">
    <location>
        <begin position="1059"/>
        <end position="1083"/>
    </location>
</feature>
<feature type="region of interest" description="Disordered" evidence="1">
    <location>
        <begin position="22"/>
        <end position="81"/>
    </location>
</feature>
<feature type="compositionally biased region" description="Polar residues" evidence="1">
    <location>
        <begin position="996"/>
        <end position="1011"/>
    </location>
</feature>
<feature type="compositionally biased region" description="Low complexity" evidence="1">
    <location>
        <begin position="1059"/>
        <end position="1075"/>
    </location>
</feature>
<feature type="compositionally biased region" description="Basic and acidic residues" evidence="1">
    <location>
        <begin position="1335"/>
        <end position="1363"/>
    </location>
</feature>
<feature type="region of interest" description="Disordered" evidence="1">
    <location>
        <begin position="107"/>
        <end position="137"/>
    </location>
</feature>
<name>A0A1Y1VIC0_9FUNG</name>
<evidence type="ECO:0000313" key="3">
    <source>
        <dbReference type="Proteomes" id="UP000193719"/>
    </source>
</evidence>
<reference evidence="2 3" key="2">
    <citation type="submission" date="2016-08" db="EMBL/GenBank/DDBJ databases">
        <title>Pervasive Adenine N6-methylation of Active Genes in Fungi.</title>
        <authorList>
            <consortium name="DOE Joint Genome Institute"/>
            <person name="Mondo S.J."/>
            <person name="Dannebaum R.O."/>
            <person name="Kuo R.C."/>
            <person name="Labutti K."/>
            <person name="Haridas S."/>
            <person name="Kuo A."/>
            <person name="Salamov A."/>
            <person name="Ahrendt S.R."/>
            <person name="Lipzen A."/>
            <person name="Sullivan W."/>
            <person name="Andreopoulos W.B."/>
            <person name="Clum A."/>
            <person name="Lindquist E."/>
            <person name="Daum C."/>
            <person name="Ramamoorthy G.K."/>
            <person name="Gryganskyi A."/>
            <person name="Culley D."/>
            <person name="Magnuson J.K."/>
            <person name="James T.Y."/>
            <person name="O'Malley M.A."/>
            <person name="Stajich J.E."/>
            <person name="Spatafora J.W."/>
            <person name="Visel A."/>
            <person name="Grigoriev I.V."/>
        </authorList>
    </citation>
    <scope>NUCLEOTIDE SEQUENCE [LARGE SCALE GENOMIC DNA]</scope>
    <source>
        <strain evidence="3">finn</strain>
    </source>
</reference>
<dbReference type="STRING" id="1754191.A0A1Y1VIC0"/>
<feature type="region of interest" description="Disordered" evidence="1">
    <location>
        <begin position="778"/>
        <end position="827"/>
    </location>
</feature>
<sequence>MNSFKLFNRTNKNDIISNNLNGIEHKEKDHQKPNQKTIVDKKNKSNTSTLSHLKVVKSTTNNEENKNNGDNELNESNEDNKENVVVGVDSSLLKDIQHHQKVIKENQYELSKKEKSKKVKKEKRKNKKYKKSKSEQRDFAIKSNIMEGFLHHSSSLSKKDAMTGKYTGKQPVRKFQDAPKNDVSSTNLIRSYNEASQFQHDNFDIKEKQGFIGYTSDHTSDTIHEKSKFNLVIDRSERKESRRPSDINSEATTFSLENNAVVEKYNESNCGNTPSSSSFTTPKEISKENQFKFNFDNDSILNFSFPTCLGMVTPSSPAFSCITPINGSESYNNSLGDEEVDRLLYTNGNKPTAMTQQNITEKDQSSFEPITEVRSYTPSMNFISKGNPVVDSEFFKEESHKKGKDKAKQKMLKHSKKKDKKNNASLSVNTTKVDQEIIVSNSSSSLSPSTKINHNLVSPNSVSTETKKKTWNSFKKLFGKKNGRKSYYRNSLSSSIDDSIHHAYSTCNSGSGYDWDELRRRMEMEENNTVCTEDLSAREFAEVVGIHIISISDEEDDLRLDAESEYSLGTGRTTHSYYGHTHRSTKSSGPPLDMSIFIPPTEEERKNNFSKRESMFNNYNTTSSFASSTTQDYLDRLGSDLKRKTCQDSQSVSHRELNILNGPGRLQKVSDNESLTFSLHHIQEFPDEDAIEDTRFTPSEINKTSTPINKPLNPKILWSNTNDKTKSDSITALPDNSTNTVEKKDNTESSLSTSQREINLKGGISHQSRKSFCSFELKNKTPTENPKSDVSIQSHPHPFEENQSKLPSKELSLKSDGGLSNLGRRSPSISSVRSYKTYSPMIKSIKSEDSMVQEFQKGRFTVTKPIYPSNNGHRVFIVTKGEEDENGESITTMSSISSSPSKVAMRKRSCSQPASASYLTSELDKKVTSSLLKFSSSIPKNDNENELYKQKDPGIKPKKSNSLIIAHTPLSSDFLNKEHHRSATTSAADYKRRKSNNSLDPDYLNTNYNSSVKDDIEDSEDNYEQFTLSKIDSKLEKGKNVPSSLYSHDINKSFSSLHSVSTSSITPSPSVSPYSRPHKTKSSNSRFQVIYTPGAMSPSNNSICSKKSMESSKINLNRLSTRLLNNDTSSVDEPKNYHDMVEHEVEINDFANRSSSLFNNYMEENRLGRPASNHSLTSSNITTSANVNVSTSNYLQQPISNVNQHTIGSISSVLTENGIHSNASSPALSSVKPSSYHNSVKPLSIITTNSTVDMSTNDAAHHSDVQDVPNLPVSSHENNSSILQEKTNPLESTSYSTPSPHKILETNSDYFKFFKYNNSYNSIILSCCSKDNEKSEKETDNILDDMDKTEDNEVLSETEKTNDLSESSPSTPYYHHLSTPMEKPPVIPNSPFSFSYKSNSSLNSNVLEDNTSSKFPMKDNDASNESFTIFDRDLNLTGDGSFTEGHSGSGSITKENNKNSSLITASTTTPILKSSQVVSKNTSRLSMRSNLGHYRSPSTSSSNTNNSTSRFTVTRESNDPHSPNYSISKVTTKRQSNLHNSISNDASSIVNNTTSVTTSMTPSITAPSSKLKPSVVVIKRPDDKSKVISSNVTTSTESKNIGRFTVTRETIISN</sequence>
<feature type="region of interest" description="Disordered" evidence="1">
    <location>
        <begin position="1440"/>
        <end position="1535"/>
    </location>
</feature>
<gene>
    <name evidence="2" type="ORF">BCR36DRAFT_367211</name>
</gene>
<feature type="compositionally biased region" description="Polar residues" evidence="1">
    <location>
        <begin position="1440"/>
        <end position="1489"/>
    </location>
</feature>
<protein>
    <submittedName>
        <fullName evidence="2">Uncharacterized protein</fullName>
    </submittedName>
</protein>
<feature type="compositionally biased region" description="Basic and acidic residues" evidence="1">
    <location>
        <begin position="23"/>
        <end position="43"/>
    </location>
</feature>
<accession>A0A1Y1VIC0</accession>
<feature type="compositionally biased region" description="Basic residues" evidence="1">
    <location>
        <begin position="114"/>
        <end position="131"/>
    </location>
</feature>
<reference evidence="2 3" key="1">
    <citation type="submission" date="2016-08" db="EMBL/GenBank/DDBJ databases">
        <title>Genomes of anaerobic fungi encode conserved fungal cellulosomes for biomass hydrolysis.</title>
        <authorList>
            <consortium name="DOE Joint Genome Institute"/>
            <person name="Haitjema C.H."/>
            <person name="Gilmore S.P."/>
            <person name="Henske J.K."/>
            <person name="Solomon K.V."/>
            <person name="De Groot R."/>
            <person name="Kuo A."/>
            <person name="Mondo S.J."/>
            <person name="Salamov A.A."/>
            <person name="Labutti K."/>
            <person name="Zhao Z."/>
            <person name="Chiniquy J."/>
            <person name="Barry K."/>
            <person name="Brewer H.M."/>
            <person name="Purvine S.O."/>
            <person name="Wright A.T."/>
            <person name="Boxma B."/>
            <person name="Van Alen T."/>
            <person name="Hackstein J.H."/>
            <person name="Baker S.E."/>
            <person name="Grigoriev I.V."/>
            <person name="O'Malley M.A."/>
        </authorList>
    </citation>
    <scope>NUCLEOTIDE SEQUENCE [LARGE SCALE GENOMIC DNA]</scope>
    <source>
        <strain evidence="3">finn</strain>
    </source>
</reference>
<dbReference type="EMBL" id="MCFH01000006">
    <property type="protein sequence ID" value="ORX57144.1"/>
    <property type="molecule type" value="Genomic_DNA"/>
</dbReference>
<comment type="caution">
    <text evidence="2">The sequence shown here is derived from an EMBL/GenBank/DDBJ whole genome shotgun (WGS) entry which is preliminary data.</text>
</comment>
<feature type="compositionally biased region" description="Low complexity" evidence="1">
    <location>
        <begin position="1498"/>
        <end position="1509"/>
    </location>
</feature>
<feature type="compositionally biased region" description="Polar residues" evidence="1">
    <location>
        <begin position="718"/>
        <end position="740"/>
    </location>
</feature>
<feature type="region of interest" description="Disordered" evidence="1">
    <location>
        <begin position="699"/>
        <end position="765"/>
    </location>
</feature>
<feature type="compositionally biased region" description="Polar residues" evidence="1">
    <location>
        <begin position="1510"/>
        <end position="1535"/>
    </location>
</feature>
<feature type="region of interest" description="Disordered" evidence="1">
    <location>
        <begin position="1335"/>
        <end position="1379"/>
    </location>
</feature>
<keyword evidence="3" id="KW-1185">Reference proteome</keyword>
<feature type="compositionally biased region" description="Basic and acidic residues" evidence="1">
    <location>
        <begin position="797"/>
        <end position="813"/>
    </location>
</feature>
<feature type="compositionally biased region" description="Polar residues" evidence="1">
    <location>
        <begin position="699"/>
        <end position="708"/>
    </location>
</feature>
<dbReference type="OrthoDB" id="2160612at2759"/>
<feature type="region of interest" description="Disordered" evidence="1">
    <location>
        <begin position="395"/>
        <end position="425"/>
    </location>
</feature>
<organism evidence="2 3">
    <name type="scientific">Piromyces finnis</name>
    <dbReference type="NCBI Taxonomy" id="1754191"/>
    <lineage>
        <taxon>Eukaryota</taxon>
        <taxon>Fungi</taxon>
        <taxon>Fungi incertae sedis</taxon>
        <taxon>Chytridiomycota</taxon>
        <taxon>Chytridiomycota incertae sedis</taxon>
        <taxon>Neocallimastigomycetes</taxon>
        <taxon>Neocallimastigales</taxon>
        <taxon>Neocallimastigaceae</taxon>
        <taxon>Piromyces</taxon>
    </lineage>
</organism>
<evidence type="ECO:0000256" key="1">
    <source>
        <dbReference type="SAM" id="MobiDB-lite"/>
    </source>
</evidence>
<feature type="compositionally biased region" description="Basic residues" evidence="1">
    <location>
        <begin position="401"/>
        <end position="420"/>
    </location>
</feature>
<feature type="region of interest" description="Disordered" evidence="1">
    <location>
        <begin position="983"/>
        <end position="1017"/>
    </location>
</feature>
<feature type="compositionally biased region" description="Polar residues" evidence="1">
    <location>
        <begin position="780"/>
        <end position="794"/>
    </location>
</feature>
<proteinExistence type="predicted"/>
<feature type="compositionally biased region" description="Polar residues" evidence="1">
    <location>
        <begin position="748"/>
        <end position="757"/>
    </location>
</feature>